<dbReference type="Proteomes" id="UP000199594">
    <property type="component" value="Unassembled WGS sequence"/>
</dbReference>
<dbReference type="OrthoDB" id="6168151at2"/>
<reference evidence="1 2" key="1">
    <citation type="submission" date="2016-10" db="EMBL/GenBank/DDBJ databases">
        <authorList>
            <person name="de Groot N.N."/>
        </authorList>
    </citation>
    <scope>NUCLEOTIDE SEQUENCE [LARGE SCALE GENOMIC DNA]</scope>
    <source>
        <strain evidence="1 2">CGMCC 1.6493</strain>
    </source>
</reference>
<proteinExistence type="predicted"/>
<dbReference type="RefSeq" id="WP_089852405.1">
    <property type="nucleotide sequence ID" value="NZ_FPAQ01000067.1"/>
</dbReference>
<accession>A0A1I7CWA1</accession>
<dbReference type="AlphaFoldDB" id="A0A1I7CWA1"/>
<evidence type="ECO:0000313" key="2">
    <source>
        <dbReference type="Proteomes" id="UP000199594"/>
    </source>
</evidence>
<name>A0A1I7CWA1_9GAMM</name>
<organism evidence="1 2">
    <name type="scientific">Halomonas saccharevitans</name>
    <dbReference type="NCBI Taxonomy" id="416872"/>
    <lineage>
        <taxon>Bacteria</taxon>
        <taxon>Pseudomonadati</taxon>
        <taxon>Pseudomonadota</taxon>
        <taxon>Gammaproteobacteria</taxon>
        <taxon>Oceanospirillales</taxon>
        <taxon>Halomonadaceae</taxon>
        <taxon>Halomonas</taxon>
    </lineage>
</organism>
<sequence length="77" mass="9160">MALRRISDLEQSFKSRDGNVIEWKAPSRWLYRYERDRGAVGMETGPGTGEFLWYVLERNNLTHAKRRVFDLINEDEL</sequence>
<evidence type="ECO:0000313" key="1">
    <source>
        <dbReference type="EMBL" id="SFU03649.1"/>
    </source>
</evidence>
<gene>
    <name evidence="1" type="ORF">SAMN04487956_1675</name>
</gene>
<dbReference type="EMBL" id="FPAQ01000067">
    <property type="protein sequence ID" value="SFU03649.1"/>
    <property type="molecule type" value="Genomic_DNA"/>
</dbReference>
<protein>
    <submittedName>
        <fullName evidence="1">Uncharacterized protein</fullName>
    </submittedName>
</protein>